<comment type="caution">
    <text evidence="10">The sequence shown here is derived from an EMBL/GenBank/DDBJ whole genome shotgun (WGS) entry which is preliminary data.</text>
</comment>
<dbReference type="InterPro" id="IPR050297">
    <property type="entry name" value="LipidA_mod_glycosyltrf_83"/>
</dbReference>
<dbReference type="Pfam" id="PF13231">
    <property type="entry name" value="PMT_2"/>
    <property type="match status" value="1"/>
</dbReference>
<feature type="transmembrane region" description="Helical" evidence="8">
    <location>
        <begin position="199"/>
        <end position="219"/>
    </location>
</feature>
<feature type="transmembrane region" description="Helical" evidence="8">
    <location>
        <begin position="12"/>
        <end position="30"/>
    </location>
</feature>
<evidence type="ECO:0000256" key="4">
    <source>
        <dbReference type="ARBA" id="ARBA00022679"/>
    </source>
</evidence>
<reference evidence="10 11" key="1">
    <citation type="submission" date="2017-10" db="EMBL/GenBank/DDBJ databases">
        <title>The draft genome sequence of Lewinella nigricans NBRC 102662.</title>
        <authorList>
            <person name="Wang K."/>
        </authorList>
    </citation>
    <scope>NUCLEOTIDE SEQUENCE [LARGE SCALE GENOMIC DNA]</scope>
    <source>
        <strain evidence="10 11">NBRC 102662</strain>
    </source>
</reference>
<feature type="transmembrane region" description="Helical" evidence="8">
    <location>
        <begin position="250"/>
        <end position="268"/>
    </location>
</feature>
<feature type="transmembrane region" description="Helical" evidence="8">
    <location>
        <begin position="80"/>
        <end position="100"/>
    </location>
</feature>
<keyword evidence="4" id="KW-0808">Transferase</keyword>
<name>A0A2D0NFF9_FLAN2</name>
<organism evidence="10 11">
    <name type="scientific">Flavilitoribacter nigricans (strain ATCC 23147 / DSM 23189 / NBRC 102662 / NCIMB 1420 / SS-2)</name>
    <name type="common">Lewinella nigricans</name>
    <dbReference type="NCBI Taxonomy" id="1122177"/>
    <lineage>
        <taxon>Bacteria</taxon>
        <taxon>Pseudomonadati</taxon>
        <taxon>Bacteroidota</taxon>
        <taxon>Saprospiria</taxon>
        <taxon>Saprospirales</taxon>
        <taxon>Lewinellaceae</taxon>
        <taxon>Flavilitoribacter</taxon>
    </lineage>
</organism>
<keyword evidence="5 8" id="KW-0812">Transmembrane</keyword>
<evidence type="ECO:0000256" key="2">
    <source>
        <dbReference type="ARBA" id="ARBA00022475"/>
    </source>
</evidence>
<dbReference type="InterPro" id="IPR038731">
    <property type="entry name" value="RgtA/B/C-like"/>
</dbReference>
<keyword evidence="6 8" id="KW-1133">Transmembrane helix</keyword>
<dbReference type="RefSeq" id="WP_099149455.1">
    <property type="nucleotide sequence ID" value="NZ_PDUD01000011.1"/>
</dbReference>
<comment type="subcellular location">
    <subcellularLocation>
        <location evidence="1">Cell membrane</location>
        <topology evidence="1">Multi-pass membrane protein</topology>
    </subcellularLocation>
</comment>
<evidence type="ECO:0000313" key="11">
    <source>
        <dbReference type="Proteomes" id="UP000223913"/>
    </source>
</evidence>
<feature type="transmembrane region" description="Helical" evidence="8">
    <location>
        <begin position="298"/>
        <end position="315"/>
    </location>
</feature>
<dbReference type="GO" id="GO:0009103">
    <property type="term" value="P:lipopolysaccharide biosynthetic process"/>
    <property type="evidence" value="ECO:0007669"/>
    <property type="project" value="UniProtKB-ARBA"/>
</dbReference>
<dbReference type="PANTHER" id="PTHR33908">
    <property type="entry name" value="MANNOSYLTRANSFERASE YKCB-RELATED"/>
    <property type="match status" value="1"/>
</dbReference>
<feature type="transmembrane region" description="Helical" evidence="8">
    <location>
        <begin position="132"/>
        <end position="151"/>
    </location>
</feature>
<keyword evidence="2" id="KW-1003">Cell membrane</keyword>
<evidence type="ECO:0000259" key="9">
    <source>
        <dbReference type="Pfam" id="PF13231"/>
    </source>
</evidence>
<dbReference type="AlphaFoldDB" id="A0A2D0NFF9"/>
<evidence type="ECO:0000256" key="8">
    <source>
        <dbReference type="SAM" id="Phobius"/>
    </source>
</evidence>
<dbReference type="GO" id="GO:0005886">
    <property type="term" value="C:plasma membrane"/>
    <property type="evidence" value="ECO:0007669"/>
    <property type="project" value="UniProtKB-SubCell"/>
</dbReference>
<evidence type="ECO:0000256" key="6">
    <source>
        <dbReference type="ARBA" id="ARBA00022989"/>
    </source>
</evidence>
<dbReference type="OrthoDB" id="9813729at2"/>
<sequence>MSEAPTIRTNKIHWPILAGLSIAKLLIHFSTNTNYGLHRDEYLYLTQAEHLSWGYMEVPPMIAVIGKLSRLLFGETVFGARFFPALIGAVSILLIGFMVRDMGGKKWAQLLAGTAFLFSPAYLGSNTLFQPVSFNQFCWLLAAFFTVRIIRYGDPKYWYFLGIAAGVGFLTKYSIAFFFLALIIGFLISPHRQVFRTRYPWISLGVALLIALPNLYWQYDLDFPVVRHMQELSSTQLKNVSPLNFLVPQLLFHAAGSLVWIAGLAFLLRSEALRPYRLLGWTFIALITILLLLSGKDYYSIGAYSMLFAAGGIAWERWLGWRSALLIPIIILLNMPVIPYALPVLSIEKMKSYVTHMKDQYGLEAPLRWEDGSIRELPQDYADMHGWEEIPEKVARFYHSLPPEEQAGLMIVAGHYGQAGVMNFYRQKYDLPETYSLNSSFIMWAPERVEFDRIIQIDDVPQSASPYFESIQLIDSIESPYARDPGLIYYETRPKIDVSAGWKTLVENRREEAGY</sequence>
<evidence type="ECO:0000256" key="3">
    <source>
        <dbReference type="ARBA" id="ARBA00022676"/>
    </source>
</evidence>
<dbReference type="EMBL" id="PDUD01000011">
    <property type="protein sequence ID" value="PHN07120.1"/>
    <property type="molecule type" value="Genomic_DNA"/>
</dbReference>
<evidence type="ECO:0000313" key="10">
    <source>
        <dbReference type="EMBL" id="PHN07120.1"/>
    </source>
</evidence>
<protein>
    <recommendedName>
        <fullName evidence="9">Glycosyltransferase RgtA/B/C/D-like domain-containing protein</fullName>
    </recommendedName>
</protein>
<feature type="transmembrane region" description="Helical" evidence="8">
    <location>
        <begin position="157"/>
        <end position="187"/>
    </location>
</feature>
<dbReference type="PANTHER" id="PTHR33908:SF11">
    <property type="entry name" value="MEMBRANE PROTEIN"/>
    <property type="match status" value="1"/>
</dbReference>
<evidence type="ECO:0000256" key="5">
    <source>
        <dbReference type="ARBA" id="ARBA00022692"/>
    </source>
</evidence>
<feature type="transmembrane region" description="Helical" evidence="8">
    <location>
        <begin position="324"/>
        <end position="342"/>
    </location>
</feature>
<gene>
    <name evidence="10" type="ORF">CRP01_07785</name>
</gene>
<keyword evidence="7 8" id="KW-0472">Membrane</keyword>
<dbReference type="GO" id="GO:0016763">
    <property type="term" value="F:pentosyltransferase activity"/>
    <property type="evidence" value="ECO:0007669"/>
    <property type="project" value="TreeGrafter"/>
</dbReference>
<feature type="domain" description="Glycosyltransferase RgtA/B/C/D-like" evidence="9">
    <location>
        <begin position="58"/>
        <end position="217"/>
    </location>
</feature>
<evidence type="ECO:0000256" key="1">
    <source>
        <dbReference type="ARBA" id="ARBA00004651"/>
    </source>
</evidence>
<keyword evidence="11" id="KW-1185">Reference proteome</keyword>
<evidence type="ECO:0000256" key="7">
    <source>
        <dbReference type="ARBA" id="ARBA00023136"/>
    </source>
</evidence>
<dbReference type="Proteomes" id="UP000223913">
    <property type="component" value="Unassembled WGS sequence"/>
</dbReference>
<accession>A0A2D0NFF9</accession>
<proteinExistence type="predicted"/>
<feature type="transmembrane region" description="Helical" evidence="8">
    <location>
        <begin position="275"/>
        <end position="292"/>
    </location>
</feature>
<keyword evidence="3" id="KW-0328">Glycosyltransferase</keyword>